<comment type="caution">
    <text evidence="2">The sequence shown here is derived from an EMBL/GenBank/DDBJ whole genome shotgun (WGS) entry which is preliminary data.</text>
</comment>
<keyword evidence="1" id="KW-0472">Membrane</keyword>
<protein>
    <submittedName>
        <fullName evidence="2">Uncharacterized protein</fullName>
    </submittedName>
</protein>
<sequence length="127" mass="14836">MGDIKNMMWMLRKNFFCLSSLTHEENTKSQQGKSHFLLTVSFWGYVFQIMFQDDFIHNTQCIISYYLPVCYTHMIIGAMMLTYFVYWIVIAPFLTIVGYEMGSFIRAFSVDSSCLCCNFVLSSDKCT</sequence>
<name>A0A9R1W1D1_LACSA</name>
<keyword evidence="1" id="KW-1133">Transmembrane helix</keyword>
<evidence type="ECO:0000313" key="2">
    <source>
        <dbReference type="EMBL" id="KAJ0215369.1"/>
    </source>
</evidence>
<evidence type="ECO:0000313" key="3">
    <source>
        <dbReference type="Proteomes" id="UP000235145"/>
    </source>
</evidence>
<evidence type="ECO:0000256" key="1">
    <source>
        <dbReference type="SAM" id="Phobius"/>
    </source>
</evidence>
<proteinExistence type="predicted"/>
<accession>A0A9R1W1D1</accession>
<keyword evidence="1" id="KW-0812">Transmembrane</keyword>
<organism evidence="2 3">
    <name type="scientific">Lactuca sativa</name>
    <name type="common">Garden lettuce</name>
    <dbReference type="NCBI Taxonomy" id="4236"/>
    <lineage>
        <taxon>Eukaryota</taxon>
        <taxon>Viridiplantae</taxon>
        <taxon>Streptophyta</taxon>
        <taxon>Embryophyta</taxon>
        <taxon>Tracheophyta</taxon>
        <taxon>Spermatophyta</taxon>
        <taxon>Magnoliopsida</taxon>
        <taxon>eudicotyledons</taxon>
        <taxon>Gunneridae</taxon>
        <taxon>Pentapetalae</taxon>
        <taxon>asterids</taxon>
        <taxon>campanulids</taxon>
        <taxon>Asterales</taxon>
        <taxon>Asteraceae</taxon>
        <taxon>Cichorioideae</taxon>
        <taxon>Cichorieae</taxon>
        <taxon>Lactucinae</taxon>
        <taxon>Lactuca</taxon>
    </lineage>
</organism>
<dbReference type="AlphaFoldDB" id="A0A9R1W1D1"/>
<gene>
    <name evidence="2" type="ORF">LSAT_V11C300110940</name>
</gene>
<dbReference type="EMBL" id="NBSK02000003">
    <property type="protein sequence ID" value="KAJ0215369.1"/>
    <property type="molecule type" value="Genomic_DNA"/>
</dbReference>
<feature type="transmembrane region" description="Helical" evidence="1">
    <location>
        <begin position="74"/>
        <end position="99"/>
    </location>
</feature>
<dbReference type="Proteomes" id="UP000235145">
    <property type="component" value="Unassembled WGS sequence"/>
</dbReference>
<reference evidence="2 3" key="1">
    <citation type="journal article" date="2017" name="Nat. Commun.">
        <title>Genome assembly with in vitro proximity ligation data and whole-genome triplication in lettuce.</title>
        <authorList>
            <person name="Reyes-Chin-Wo S."/>
            <person name="Wang Z."/>
            <person name="Yang X."/>
            <person name="Kozik A."/>
            <person name="Arikit S."/>
            <person name="Song C."/>
            <person name="Xia L."/>
            <person name="Froenicke L."/>
            <person name="Lavelle D.O."/>
            <person name="Truco M.J."/>
            <person name="Xia R."/>
            <person name="Zhu S."/>
            <person name="Xu C."/>
            <person name="Xu H."/>
            <person name="Xu X."/>
            <person name="Cox K."/>
            <person name="Korf I."/>
            <person name="Meyers B.C."/>
            <person name="Michelmore R.W."/>
        </authorList>
    </citation>
    <scope>NUCLEOTIDE SEQUENCE [LARGE SCALE GENOMIC DNA]</scope>
    <source>
        <strain evidence="3">cv. Salinas</strain>
        <tissue evidence="2">Seedlings</tissue>
    </source>
</reference>
<keyword evidence="3" id="KW-1185">Reference proteome</keyword>